<dbReference type="AlphaFoldDB" id="A0A6H5I3G8"/>
<protein>
    <submittedName>
        <fullName evidence="2">Uncharacterized protein</fullName>
    </submittedName>
</protein>
<dbReference type="Proteomes" id="UP000479190">
    <property type="component" value="Unassembled WGS sequence"/>
</dbReference>
<evidence type="ECO:0000313" key="3">
    <source>
        <dbReference type="Proteomes" id="UP000479190"/>
    </source>
</evidence>
<feature type="compositionally biased region" description="Basic residues" evidence="1">
    <location>
        <begin position="28"/>
        <end position="42"/>
    </location>
</feature>
<keyword evidence="3" id="KW-1185">Reference proteome</keyword>
<evidence type="ECO:0000313" key="2">
    <source>
        <dbReference type="EMBL" id="CAB0030919.1"/>
    </source>
</evidence>
<gene>
    <name evidence="2" type="ORF">TBRA_LOCUS2904</name>
</gene>
<name>A0A6H5I3G8_9HYME</name>
<evidence type="ECO:0000256" key="1">
    <source>
        <dbReference type="SAM" id="MobiDB-lite"/>
    </source>
</evidence>
<reference evidence="2 3" key="1">
    <citation type="submission" date="2020-02" db="EMBL/GenBank/DDBJ databases">
        <authorList>
            <person name="Ferguson B K."/>
        </authorList>
    </citation>
    <scope>NUCLEOTIDE SEQUENCE [LARGE SCALE GENOMIC DNA]</scope>
</reference>
<feature type="region of interest" description="Disordered" evidence="1">
    <location>
        <begin position="19"/>
        <end position="75"/>
    </location>
</feature>
<proteinExistence type="predicted"/>
<feature type="compositionally biased region" description="Basic and acidic residues" evidence="1">
    <location>
        <begin position="49"/>
        <end position="58"/>
    </location>
</feature>
<sequence>MTNCFTIFIEYEAQGSGSVRASRSARAQAKRGARVTSRRSSKRIPSDLSDGRRMDRMPVVKQTQSRSDPKLTSRASRDASICQAYGHISRNCPSRESTPVLYIVTSNIAKHAQATFKLETRNAVLIPLMQSFIERKDTRLGLKLRQVHVFRTSTKRQTGAKVIRGPYTDLLLVMTKELCASFQRLELSYDPVTAEDRECARTFKIFYASYRYVKHRKR</sequence>
<organism evidence="2 3">
    <name type="scientific">Trichogramma brassicae</name>
    <dbReference type="NCBI Taxonomy" id="86971"/>
    <lineage>
        <taxon>Eukaryota</taxon>
        <taxon>Metazoa</taxon>
        <taxon>Ecdysozoa</taxon>
        <taxon>Arthropoda</taxon>
        <taxon>Hexapoda</taxon>
        <taxon>Insecta</taxon>
        <taxon>Pterygota</taxon>
        <taxon>Neoptera</taxon>
        <taxon>Endopterygota</taxon>
        <taxon>Hymenoptera</taxon>
        <taxon>Apocrita</taxon>
        <taxon>Proctotrupomorpha</taxon>
        <taxon>Chalcidoidea</taxon>
        <taxon>Trichogrammatidae</taxon>
        <taxon>Trichogramma</taxon>
    </lineage>
</organism>
<feature type="non-terminal residue" evidence="2">
    <location>
        <position position="218"/>
    </location>
</feature>
<accession>A0A6H5I3G8</accession>
<dbReference type="EMBL" id="CADCXV010000571">
    <property type="protein sequence ID" value="CAB0030919.1"/>
    <property type="molecule type" value="Genomic_DNA"/>
</dbReference>